<keyword evidence="1" id="KW-0472">Membrane</keyword>
<keyword evidence="1" id="KW-1133">Transmembrane helix</keyword>
<feature type="transmembrane region" description="Helical" evidence="1">
    <location>
        <begin position="30"/>
        <end position="50"/>
    </location>
</feature>
<sequence>MVRLDLIGAWEAPRGSMAVRAGVDVRRAGYVRPIAVLFVPVTGTAATVVFRV</sequence>
<name>A0A242MJ01_CABSO</name>
<dbReference type="AlphaFoldDB" id="A0A242MJ01"/>
<organism evidence="2 3">
    <name type="scientific">Caballeronia sordidicola</name>
    <name type="common">Burkholderia sordidicola</name>
    <dbReference type="NCBI Taxonomy" id="196367"/>
    <lineage>
        <taxon>Bacteria</taxon>
        <taxon>Pseudomonadati</taxon>
        <taxon>Pseudomonadota</taxon>
        <taxon>Betaproteobacteria</taxon>
        <taxon>Burkholderiales</taxon>
        <taxon>Burkholderiaceae</taxon>
        <taxon>Caballeronia</taxon>
    </lineage>
</organism>
<dbReference type="EMBL" id="NBTZ01000102">
    <property type="protein sequence ID" value="OTP71286.1"/>
    <property type="molecule type" value="Genomic_DNA"/>
</dbReference>
<accession>A0A242MJ01</accession>
<proteinExistence type="predicted"/>
<evidence type="ECO:0000256" key="1">
    <source>
        <dbReference type="SAM" id="Phobius"/>
    </source>
</evidence>
<protein>
    <submittedName>
        <fullName evidence="2">Uncharacterized protein</fullName>
    </submittedName>
</protein>
<evidence type="ECO:0000313" key="2">
    <source>
        <dbReference type="EMBL" id="OTP71286.1"/>
    </source>
</evidence>
<reference evidence="2 3" key="1">
    <citation type="submission" date="2017-03" db="EMBL/GenBank/DDBJ databases">
        <title>Genome analysis of strain PAMC 26577.</title>
        <authorList>
            <person name="Oh H.-M."/>
            <person name="Yang J.-A."/>
        </authorList>
    </citation>
    <scope>NUCLEOTIDE SEQUENCE [LARGE SCALE GENOMIC DNA]</scope>
    <source>
        <strain evidence="2 3">PAMC 26577</strain>
    </source>
</reference>
<comment type="caution">
    <text evidence="2">The sequence shown here is derived from an EMBL/GenBank/DDBJ whole genome shotgun (WGS) entry which is preliminary data.</text>
</comment>
<keyword evidence="1" id="KW-0812">Transmembrane</keyword>
<evidence type="ECO:0000313" key="3">
    <source>
        <dbReference type="Proteomes" id="UP000195221"/>
    </source>
</evidence>
<gene>
    <name evidence="2" type="ORF">PAMC26577_25455</name>
</gene>
<dbReference type="Proteomes" id="UP000195221">
    <property type="component" value="Unassembled WGS sequence"/>
</dbReference>